<dbReference type="InterPro" id="IPR052124">
    <property type="entry name" value="Rab9_kelch_effector"/>
</dbReference>
<accession>A0A1I8I5K2</accession>
<feature type="chain" id="PRO_5009320771" description="Rab9 effector protein with kelch motifs" evidence="6">
    <location>
        <begin position="20"/>
        <end position="2348"/>
    </location>
</feature>
<feature type="compositionally biased region" description="Low complexity" evidence="5">
    <location>
        <begin position="1265"/>
        <end position="1294"/>
    </location>
</feature>
<evidence type="ECO:0000256" key="1">
    <source>
        <dbReference type="ARBA" id="ARBA00022441"/>
    </source>
</evidence>
<feature type="region of interest" description="Disordered" evidence="5">
    <location>
        <begin position="666"/>
        <end position="735"/>
    </location>
</feature>
<feature type="region of interest" description="Disordered" evidence="5">
    <location>
        <begin position="431"/>
        <end position="568"/>
    </location>
</feature>
<evidence type="ECO:0000256" key="5">
    <source>
        <dbReference type="SAM" id="MobiDB-lite"/>
    </source>
</evidence>
<evidence type="ECO:0000313" key="8">
    <source>
        <dbReference type="WBParaSite" id="maker-uti_cns_0009893-snap-gene-0.2-mRNA-1"/>
    </source>
</evidence>
<reference evidence="8" key="1">
    <citation type="submission" date="2016-11" db="UniProtKB">
        <authorList>
            <consortium name="WormBaseParasite"/>
        </authorList>
    </citation>
    <scope>IDENTIFICATION</scope>
</reference>
<feature type="region of interest" description="Disordered" evidence="5">
    <location>
        <begin position="1200"/>
        <end position="1377"/>
    </location>
</feature>
<evidence type="ECO:0000256" key="6">
    <source>
        <dbReference type="SAM" id="SignalP"/>
    </source>
</evidence>
<feature type="compositionally biased region" description="Polar residues" evidence="5">
    <location>
        <begin position="2287"/>
        <end position="2298"/>
    </location>
</feature>
<keyword evidence="6" id="KW-0732">Signal</keyword>
<feature type="region of interest" description="Disordered" evidence="5">
    <location>
        <begin position="393"/>
        <end position="414"/>
    </location>
</feature>
<feature type="region of interest" description="Disordered" evidence="5">
    <location>
        <begin position="2270"/>
        <end position="2308"/>
    </location>
</feature>
<dbReference type="PANTHER" id="PTHR46647:SF1">
    <property type="entry name" value="RAB9 EFFECTOR PROTEIN WITH KELCH MOTIFS"/>
    <property type="match status" value="1"/>
</dbReference>
<feature type="region of interest" description="Disordered" evidence="5">
    <location>
        <begin position="962"/>
        <end position="987"/>
    </location>
</feature>
<proteinExistence type="predicted"/>
<keyword evidence="2" id="KW-0677">Repeat</keyword>
<feature type="compositionally biased region" description="Basic and acidic residues" evidence="5">
    <location>
        <begin position="400"/>
        <end position="413"/>
    </location>
</feature>
<dbReference type="Gene3D" id="2.120.10.80">
    <property type="entry name" value="Kelch-type beta propeller"/>
    <property type="match status" value="2"/>
</dbReference>
<feature type="compositionally biased region" description="Low complexity" evidence="5">
    <location>
        <begin position="704"/>
        <end position="725"/>
    </location>
</feature>
<organism evidence="7 8">
    <name type="scientific">Macrostomum lignano</name>
    <dbReference type="NCBI Taxonomy" id="282301"/>
    <lineage>
        <taxon>Eukaryota</taxon>
        <taxon>Metazoa</taxon>
        <taxon>Spiralia</taxon>
        <taxon>Lophotrochozoa</taxon>
        <taxon>Platyhelminthes</taxon>
        <taxon>Rhabditophora</taxon>
        <taxon>Macrostomorpha</taxon>
        <taxon>Macrostomida</taxon>
        <taxon>Macrostomidae</taxon>
        <taxon>Macrostomum</taxon>
    </lineage>
</organism>
<evidence type="ECO:0000256" key="2">
    <source>
        <dbReference type="ARBA" id="ARBA00022737"/>
    </source>
</evidence>
<feature type="compositionally biased region" description="Basic and acidic residues" evidence="5">
    <location>
        <begin position="1354"/>
        <end position="1368"/>
    </location>
</feature>
<feature type="compositionally biased region" description="Low complexity" evidence="5">
    <location>
        <begin position="828"/>
        <end position="838"/>
    </location>
</feature>
<feature type="compositionally biased region" description="Polar residues" evidence="5">
    <location>
        <begin position="962"/>
        <end position="981"/>
    </location>
</feature>
<comment type="function">
    <text evidence="3">Rab9 effector required for endosome to trans-Golgi network (TGN) transport.</text>
</comment>
<feature type="region of interest" description="Disordered" evidence="5">
    <location>
        <begin position="756"/>
        <end position="791"/>
    </location>
</feature>
<feature type="compositionally biased region" description="Pro residues" evidence="5">
    <location>
        <begin position="1200"/>
        <end position="1209"/>
    </location>
</feature>
<evidence type="ECO:0000313" key="7">
    <source>
        <dbReference type="Proteomes" id="UP000095280"/>
    </source>
</evidence>
<keyword evidence="7" id="KW-1185">Reference proteome</keyword>
<sequence>LLLLLLLLRTNLPHFVCKACYFRDSDDSAGAASCFSRRSIHCPLVLQQAQHPLLRCFSRRSIHCSRPASTAPWCFSRRSIHCPLVLQQAQHPLPPCCFSRRSIHCPLRCFSRRSIHCPLMLQQAQHPLPPDASAGAASTAPRCFSRRSIHCPLRCFSRRSIHCPLRCFSRRSIHCPLRCFSRRSIHCPSRCFSRRSIHCPLRCFSRRSIHCPPDASAGAAIHCPLPMLQQAQHPLPLPDASAGAASTAPSDASAGAASTAPPMLQQAQHPLPPPMLQQAQHPLPPPMLQQAQHPLPPPMLQQAQHPLPPARCFSRRSIHCQPPDASAGAAGSILHASAGAASTACQPPMLQQAQHPLAASLPQPHQCSRLNMERHFFPKAPIKCSGSLVLNSSKSATAKRRGEQETRAGEAHRMLSSLSIVSSVSRSDLTSASSAADKPALSTPPPTSATTSASRSPSSSRRRASASLGRQLSIAADNNEASACDNPPPSNPNSTASSRASSSCWPRLAAPPAAAPQRRRAPNSAGRPAGVSAARMSGRGGRRPRRCIDQHSSSSRCQSVRPGSSSGISRHCIATRIGRSGGQCLASSMPNCWSSIARLRSASPTRLAAFSIVPDSTEQLGSASSSRRARVDGVGAGEERSRSNSCSAWRNPHRGSLVLNAAASTAAGSFDRPPPPLPPRHCRCLGSISRLSGAPLTPKPQREPPTMTTRRSSPTAAASRSGSGSRADRHSRMAWPDKPAAVKFVGLVARLSPARRNTPGLRRWRRHSDDSAAAAKAQAGSPSTGDGRKNLPLRAAAVPAPTRAPQPAPLRRKYAAWRSRRGRQPLTSSSDGAASAAGWTRAKRQRAAVARIARGLLGVVGQLQQVEAGGRSGQSLGVSAGPDSEEAFEHRAQRVAGVLIFGHLDATDGERRLEMSKSQQRWSRTGKPLDDAVAAVKAAVNEERCLSSIWVRKNVANATSTTMPSYTALPNSRPTNSNRSRPATKEQAHLEDSILINAGLVQSQIIDKPHPDGALQFGHGQRRQLSIAVLNQLASPNNNQHGGVSKASRPKAFLSDRTSRRNKPIRSRNGSTRVTIVHNLTFTRATNLKGGPSIGSIRSDGAHVRIDKPIQEGGQRRQLCQLQAALLFKQFNIVQHLLAAALATEDQSAALPDDWTRRHSRLGRSLIHSPPIDDVFDAEEDEPFNRRNVGRLMLIPLLPEEPPPLPLPPEANSSRLSKADAARQNAGSRSAKTRRSSWASCTRLARVHSSRPASNGDCSLQSGLASDSASRSTSRPAASASSRPGRAASPAAAACRRKSSIRPAVQPPKSAARRDAVSRAPSSRGDRRDFCLARPSQRKRPMEASNAEAPLGPEKARASRGLRPERADRKPHRSGVDRANSALKQTLAVRKCPALVSGCSAARQAEMAAISLLSWAAQAAARAFFNSSAGRRASSSKSARSRIGSNLYSSFAAADSSSSALIEPPPAGAAADRLARNSSRSGCERAGLDTRPVCAGPTVRDAARLDARPAVDGPSRLGPTGPGRTGWAAETFAGLRAAAELPCNLDSTFDDGWCLGIDDGWCLGIDDGWCLGIDHGWCLGIDDGWCLGIDDGWCLGIDDGWCLGIDDGWCLGIDHGWCLGIDDGWCLGIDDGWCLDCGGGCSVWLLFAFGASSVAGFASSPFLDSSAALPVEDDGESRSSVSLSLLLLLAPLLPSASSSAKSASNHFLASFGGFDGPAGADVDGASALVDATAGRFFGAVRTSLTALASALALLLSALLPFGGPGAGAGGPFSQALLIIHVAHTPAAEVAAHLPISGFINLGADGAEQRAEAAFAAWEARPGAQRQAGGASGGQLLGRVQNFSIAEQGEVLPDLPEETQQEIRERYKDTAQTVFQSLSTSAKYIGLSASKSYLQLGSSSRIQHYSSFGNLPVIASAAAVSKLNKRRPSDPESTAPADKSKVCVLIHKLIVMELNPILELNSLPKEGMWYVLSGIGDSPSMRVGHTATFVRQAGQVLIVGGANPDGTFAEHYRLCLSTLSWDRVDGPAQLGRYEHAAFQTESRPRRVFAFAGAGTDSNRSDVVYVDVRSDGTPGKWKALSPLLAGEPPSPRTYHAGEAACRGDHLYVFSGGLAGADAVPDSRVHRLDLAERRWETLEVADSASSVSESPPTPRQGHAVAVTDSALFVHGGMHRGEFYSSLHRFDLHNRVWSTVASGDNNTGAPCARAGHGAVLWRQRLLVFGGLGRSGALNDLYSCDLETYQWSRIEVQGDALQPRLDFAHCLCDIEIRPDRDEDEQQPQQRQDSESAAGTPSAENSTVEGGALGAGSGQRPTYLVTCLLINGGMDTEGNIFDDTLVYPLAIRCLVSDS</sequence>
<dbReference type="WBParaSite" id="maker-uti_cns_0009893-snap-gene-0.2-mRNA-1">
    <property type="protein sequence ID" value="maker-uti_cns_0009893-snap-gene-0.2-mRNA-1"/>
    <property type="gene ID" value="maker-uti_cns_0009893-snap-gene-0.2"/>
</dbReference>
<dbReference type="Pfam" id="PF24681">
    <property type="entry name" value="Kelch_KLHDC2_KLHL20_DRC7"/>
    <property type="match status" value="1"/>
</dbReference>
<feature type="compositionally biased region" description="Low complexity" evidence="5">
    <location>
        <begin position="448"/>
        <end position="459"/>
    </location>
</feature>
<feature type="compositionally biased region" description="Polar residues" evidence="5">
    <location>
        <begin position="617"/>
        <end position="626"/>
    </location>
</feature>
<keyword evidence="1" id="KW-0880">Kelch repeat</keyword>
<feature type="region of interest" description="Disordered" evidence="5">
    <location>
        <begin position="234"/>
        <end position="285"/>
    </location>
</feature>
<feature type="compositionally biased region" description="Low complexity" evidence="5">
    <location>
        <begin position="492"/>
        <end position="516"/>
    </location>
</feature>
<feature type="compositionally biased region" description="Polar residues" evidence="5">
    <location>
        <begin position="550"/>
        <end position="568"/>
    </location>
</feature>
<feature type="signal peptide" evidence="6">
    <location>
        <begin position="1"/>
        <end position="19"/>
    </location>
</feature>
<dbReference type="SUPFAM" id="SSF117281">
    <property type="entry name" value="Kelch motif"/>
    <property type="match status" value="1"/>
</dbReference>
<dbReference type="InterPro" id="IPR015915">
    <property type="entry name" value="Kelch-typ_b-propeller"/>
</dbReference>
<dbReference type="Proteomes" id="UP000095280">
    <property type="component" value="Unplaced"/>
</dbReference>
<name>A0A1I8I5K2_9PLAT</name>
<dbReference type="PANTHER" id="PTHR46647">
    <property type="entry name" value="RAB9 EFFECTOR PROTEIN WITH KELCH MOTIFS"/>
    <property type="match status" value="1"/>
</dbReference>
<evidence type="ECO:0000256" key="4">
    <source>
        <dbReference type="ARBA" id="ARBA00039295"/>
    </source>
</evidence>
<feature type="compositionally biased region" description="Polar residues" evidence="5">
    <location>
        <begin position="1251"/>
        <end position="1264"/>
    </location>
</feature>
<evidence type="ECO:0000256" key="3">
    <source>
        <dbReference type="ARBA" id="ARBA00037224"/>
    </source>
</evidence>
<feature type="region of interest" description="Disordered" evidence="5">
    <location>
        <begin position="818"/>
        <end position="839"/>
    </location>
</feature>
<feature type="compositionally biased region" description="Polar residues" evidence="5">
    <location>
        <begin position="1225"/>
        <end position="1240"/>
    </location>
</feature>
<protein>
    <recommendedName>
        <fullName evidence="4">Rab9 effector protein with kelch motifs</fullName>
    </recommendedName>
</protein>
<feature type="region of interest" description="Disordered" evidence="5">
    <location>
        <begin position="617"/>
        <end position="649"/>
    </location>
</feature>